<comment type="caution">
    <text evidence="9">The sequence shown here is derived from an EMBL/GenBank/DDBJ whole genome shotgun (WGS) entry which is preliminary data.</text>
</comment>
<keyword evidence="3 5" id="KW-0648">Protein biosynthesis</keyword>
<dbReference type="CDD" id="cd00164">
    <property type="entry name" value="S1_like"/>
    <property type="match status" value="1"/>
</dbReference>
<gene>
    <name evidence="5" type="primary">EFTS</name>
    <name evidence="9" type="ORF">FNV43_RR15773</name>
</gene>
<dbReference type="SUPFAM" id="SSF46934">
    <property type="entry name" value="UBA-like"/>
    <property type="match status" value="1"/>
</dbReference>
<feature type="compositionally biased region" description="Basic and acidic residues" evidence="7">
    <location>
        <begin position="421"/>
        <end position="433"/>
    </location>
</feature>
<keyword evidence="5" id="KW-0496">Mitochondrion</keyword>
<evidence type="ECO:0000256" key="3">
    <source>
        <dbReference type="ARBA" id="ARBA00022917"/>
    </source>
</evidence>
<dbReference type="InterPro" id="IPR014039">
    <property type="entry name" value="Transl_elong_EFTs/EF1B_dimer"/>
</dbReference>
<dbReference type="InterPro" id="IPR009060">
    <property type="entry name" value="UBA-like_sf"/>
</dbReference>
<dbReference type="Gene3D" id="1.10.8.10">
    <property type="entry name" value="DNA helicase RuvA subunit, C-terminal domain"/>
    <property type="match status" value="1"/>
</dbReference>
<proteinExistence type="inferred from homology"/>
<dbReference type="Proteomes" id="UP000796880">
    <property type="component" value="Unassembled WGS sequence"/>
</dbReference>
<comment type="subcellular location">
    <subcellularLocation>
        <location evidence="5">Mitochondrion</location>
    </subcellularLocation>
</comment>
<dbReference type="SUPFAM" id="SSF50249">
    <property type="entry name" value="Nucleic acid-binding proteins"/>
    <property type="match status" value="2"/>
</dbReference>
<dbReference type="PANTHER" id="PTHR11741">
    <property type="entry name" value="ELONGATION FACTOR TS"/>
    <property type="match status" value="1"/>
</dbReference>
<comment type="function">
    <text evidence="4 5 6">Associates with the EF-Tu.GDP complex and induces the exchange of GDP to GTP. It remains bound to the aminoacyl-tRNA.EF-Tu.GTP complex up to the GTP hydrolysis stage on the ribosome.</text>
</comment>
<evidence type="ECO:0000313" key="9">
    <source>
        <dbReference type="EMBL" id="KAF3441858.1"/>
    </source>
</evidence>
<dbReference type="OrthoDB" id="277235at2759"/>
<keyword evidence="2 5" id="KW-0251">Elongation factor</keyword>
<dbReference type="PANTHER" id="PTHR11741:SF10">
    <property type="entry name" value="POLYPROTEIN OF EF-TS, CHLOROPLASTIC"/>
    <property type="match status" value="1"/>
</dbReference>
<dbReference type="AlphaFoldDB" id="A0A8K0E8F7"/>
<dbReference type="GO" id="GO:0005739">
    <property type="term" value="C:mitochondrion"/>
    <property type="evidence" value="ECO:0007669"/>
    <property type="project" value="UniProtKB-SubCell"/>
</dbReference>
<dbReference type="CDD" id="cd14275">
    <property type="entry name" value="UBA_EF-Ts"/>
    <property type="match status" value="1"/>
</dbReference>
<evidence type="ECO:0000256" key="1">
    <source>
        <dbReference type="ARBA" id="ARBA00005532"/>
    </source>
</evidence>
<evidence type="ECO:0000256" key="7">
    <source>
        <dbReference type="SAM" id="MobiDB-lite"/>
    </source>
</evidence>
<feature type="region of interest" description="Disordered" evidence="7">
    <location>
        <begin position="322"/>
        <end position="510"/>
    </location>
</feature>
<evidence type="ECO:0000256" key="2">
    <source>
        <dbReference type="ARBA" id="ARBA00022768"/>
    </source>
</evidence>
<dbReference type="PROSITE" id="PS01126">
    <property type="entry name" value="EF_TS_1"/>
    <property type="match status" value="1"/>
</dbReference>
<dbReference type="HAMAP" id="MF_00050">
    <property type="entry name" value="EF_Ts"/>
    <property type="match status" value="1"/>
</dbReference>
<feature type="compositionally biased region" description="Acidic residues" evidence="7">
    <location>
        <begin position="83"/>
        <end position="96"/>
    </location>
</feature>
<feature type="domain" description="S1 motif" evidence="8">
    <location>
        <begin position="241"/>
        <end position="313"/>
    </location>
</feature>
<dbReference type="SUPFAM" id="SSF54713">
    <property type="entry name" value="Elongation factor Ts (EF-Ts), dimerisation domain"/>
    <property type="match status" value="1"/>
</dbReference>
<feature type="region of interest" description="Disordered" evidence="7">
    <location>
        <begin position="201"/>
        <end position="232"/>
    </location>
</feature>
<dbReference type="NCBIfam" id="TIGR00116">
    <property type="entry name" value="tsf"/>
    <property type="match status" value="1"/>
</dbReference>
<dbReference type="Gene3D" id="3.30.479.20">
    <property type="entry name" value="Elongation factor Ts, dimerisation domain"/>
    <property type="match status" value="1"/>
</dbReference>
<evidence type="ECO:0000256" key="4">
    <source>
        <dbReference type="ARBA" id="ARBA00025453"/>
    </source>
</evidence>
<organism evidence="9 10">
    <name type="scientific">Rhamnella rubrinervis</name>
    <dbReference type="NCBI Taxonomy" id="2594499"/>
    <lineage>
        <taxon>Eukaryota</taxon>
        <taxon>Viridiplantae</taxon>
        <taxon>Streptophyta</taxon>
        <taxon>Embryophyta</taxon>
        <taxon>Tracheophyta</taxon>
        <taxon>Spermatophyta</taxon>
        <taxon>Magnoliopsida</taxon>
        <taxon>eudicotyledons</taxon>
        <taxon>Gunneridae</taxon>
        <taxon>Pentapetalae</taxon>
        <taxon>rosids</taxon>
        <taxon>fabids</taxon>
        <taxon>Rosales</taxon>
        <taxon>Rhamnaceae</taxon>
        <taxon>rhamnoid group</taxon>
        <taxon>Rhamneae</taxon>
        <taxon>Rhamnella</taxon>
    </lineage>
</organism>
<dbReference type="InterPro" id="IPR018101">
    <property type="entry name" value="Transl_elong_Ts_CS"/>
</dbReference>
<evidence type="ECO:0000259" key="8">
    <source>
        <dbReference type="PROSITE" id="PS50126"/>
    </source>
</evidence>
<dbReference type="GO" id="GO:0070125">
    <property type="term" value="P:mitochondrial translational elongation"/>
    <property type="evidence" value="ECO:0007669"/>
    <property type="project" value="TreeGrafter"/>
</dbReference>
<reference evidence="9" key="1">
    <citation type="submission" date="2020-03" db="EMBL/GenBank/DDBJ databases">
        <title>A high-quality chromosome-level genome assembly of a woody plant with both climbing and erect habits, Rhamnella rubrinervis.</title>
        <authorList>
            <person name="Lu Z."/>
            <person name="Yang Y."/>
            <person name="Zhu X."/>
            <person name="Sun Y."/>
        </authorList>
    </citation>
    <scope>NUCLEOTIDE SEQUENCE</scope>
    <source>
        <strain evidence="9">BYM</strain>
        <tissue evidence="9">Leaf</tissue>
    </source>
</reference>
<dbReference type="GO" id="GO:0003746">
    <property type="term" value="F:translation elongation factor activity"/>
    <property type="evidence" value="ECO:0007669"/>
    <property type="project" value="UniProtKB-UniRule"/>
</dbReference>
<name>A0A8K0E8F7_9ROSA</name>
<feature type="compositionally biased region" description="Polar residues" evidence="7">
    <location>
        <begin position="105"/>
        <end position="125"/>
    </location>
</feature>
<dbReference type="PROSITE" id="PS50126">
    <property type="entry name" value="S1"/>
    <property type="match status" value="2"/>
</dbReference>
<dbReference type="InterPro" id="IPR003029">
    <property type="entry name" value="S1_domain"/>
</dbReference>
<protein>
    <recommendedName>
        <fullName evidence="5">Elongation factor Ts, mitochondrial</fullName>
        <shortName evidence="5">EF-Ts</shortName>
        <shortName evidence="5">EF-TsMt</shortName>
    </recommendedName>
</protein>
<evidence type="ECO:0000256" key="5">
    <source>
        <dbReference type="HAMAP-Rule" id="MF_03135"/>
    </source>
</evidence>
<feature type="compositionally biased region" description="Basic and acidic residues" evidence="7">
    <location>
        <begin position="203"/>
        <end position="213"/>
    </location>
</feature>
<dbReference type="Gene3D" id="2.40.50.140">
    <property type="entry name" value="Nucleic acid-binding proteins"/>
    <property type="match status" value="2"/>
</dbReference>
<keyword evidence="10" id="KW-1185">Reference proteome</keyword>
<feature type="domain" description="S1 motif" evidence="8">
    <location>
        <begin position="147"/>
        <end position="204"/>
    </location>
</feature>
<evidence type="ECO:0000313" key="10">
    <source>
        <dbReference type="Proteomes" id="UP000796880"/>
    </source>
</evidence>
<dbReference type="InterPro" id="IPR012340">
    <property type="entry name" value="NA-bd_OB-fold"/>
</dbReference>
<dbReference type="EMBL" id="VOIH02000007">
    <property type="protein sequence ID" value="KAF3441858.1"/>
    <property type="molecule type" value="Genomic_DNA"/>
</dbReference>
<evidence type="ECO:0000256" key="6">
    <source>
        <dbReference type="RuleBase" id="RU000642"/>
    </source>
</evidence>
<dbReference type="InterPro" id="IPR001816">
    <property type="entry name" value="Transl_elong_EFTs/EF1B"/>
</dbReference>
<dbReference type="FunFam" id="1.10.8.10:FF:000001">
    <property type="entry name" value="Elongation factor Ts"/>
    <property type="match status" value="1"/>
</dbReference>
<feature type="compositionally biased region" description="Polar residues" evidence="7">
    <location>
        <begin position="377"/>
        <end position="389"/>
    </location>
</feature>
<accession>A0A8K0E8F7</accession>
<comment type="similarity">
    <text evidence="1 5 6">Belongs to the EF-Ts family.</text>
</comment>
<dbReference type="PROSITE" id="PS01127">
    <property type="entry name" value="EF_TS_2"/>
    <property type="match status" value="1"/>
</dbReference>
<sequence length="954" mass="104360">MPVVPYSISDTSLISGTFFRTRKSSCSTRCTLTRKSSIQMLSPQSFLLPLSTSLRLFPPYSRVCSLHHRSSIHLASATGTDVAVEEPDSPVADEDSSGVSEVSSNAADSGKSSTISDASPTSAQPKRSRPVKKSEMPPITNEELVPGATFTGKVRWIQPFGAFVDFGAFTDGLDVGSVVSVGQEVKVKLVDANLETGRISLTMREKDAPKSSDKAGPGRRNASKPGQRKGEVKKVSKFVLGQDLEGTVKNKIRAGAFISLPEGEEGFLPISEEVDEGFGIMMGESALEKGQEGSVRVLRISRGQNKDISAFWDEREKEVAQKPVTPKVSEQLEANVGQSKNLSETSEKQDQLVSSDEAIVDVSSAVDGADSIEDPKTTISSSAHSTAGEVQTIEKTEASSEVLDTEETLSTTDSVVQEAPSVRKVETDGKLDSSAETVEQLLSLESLTDKEPPTAEHPSAPRAGDEEVGPNPDEQPEYNSSKEDEVRSDGGSDLSQELVDEQALSPESPIVEAVKGLDDNIKEEVQEQTPAESEILSASKAEDDTVGAALRRMTVLLIQMDKLHRGQMHFDVSNKNIKGEATISPALVKQLREETGAGMMDCKNALSKTGGDIVKAREFLRKKGLASPEKKASRATAEGRIGSYIHDSRIGVLVEVNCETDFVSRGDIFKELVDDLAMQVAACPQVQHLVTEDVKDCRGPDQKRLDELALLEQPYIKNDKLKTFVRYNRGEGLEKKSRDFAAEVAAQTAAKSVQPVPKEQASVVEEVKETVEKVLEEMADGGERKKIVLEQDQVKTQMEDQTVTFELQIGDVMEMVDVLVTQSAETAQTWLHTVLHGQDLSELYIRIDCYFTTKNAPATTEMGIGKSCLIFQIRSSKLPRCLLDFLDNNPAKVFLTTRRLKEKLMSALRDDLGAHTFKCIQARREIPRVGYEYDSLLLKKFKFRKVVFCHCICI</sequence>
<feature type="compositionally biased region" description="Basic and acidic residues" evidence="7">
    <location>
        <begin position="480"/>
        <end position="490"/>
    </location>
</feature>
<dbReference type="GO" id="GO:0003676">
    <property type="term" value="F:nucleic acid binding"/>
    <property type="evidence" value="ECO:0007669"/>
    <property type="project" value="InterPro"/>
</dbReference>
<feature type="region of interest" description="Disordered" evidence="7">
    <location>
        <begin position="78"/>
        <end position="144"/>
    </location>
</feature>
<dbReference type="Pfam" id="PF00889">
    <property type="entry name" value="EF_TS"/>
    <property type="match status" value="1"/>
</dbReference>
<dbReference type="SMART" id="SM00316">
    <property type="entry name" value="S1"/>
    <property type="match status" value="2"/>
</dbReference>
<dbReference type="InterPro" id="IPR036402">
    <property type="entry name" value="EF-Ts_dimer_sf"/>
</dbReference>